<gene>
    <name evidence="2" type="ORF">MYCFIDRAFT_200336</name>
</gene>
<feature type="region of interest" description="Disordered" evidence="1">
    <location>
        <begin position="287"/>
        <end position="345"/>
    </location>
</feature>
<organism evidence="2 3">
    <name type="scientific">Pseudocercospora fijiensis (strain CIRAD86)</name>
    <name type="common">Black leaf streak disease fungus</name>
    <name type="synonym">Mycosphaerella fijiensis</name>
    <dbReference type="NCBI Taxonomy" id="383855"/>
    <lineage>
        <taxon>Eukaryota</taxon>
        <taxon>Fungi</taxon>
        <taxon>Dikarya</taxon>
        <taxon>Ascomycota</taxon>
        <taxon>Pezizomycotina</taxon>
        <taxon>Dothideomycetes</taxon>
        <taxon>Dothideomycetidae</taxon>
        <taxon>Mycosphaerellales</taxon>
        <taxon>Mycosphaerellaceae</taxon>
        <taxon>Pseudocercospora</taxon>
    </lineage>
</organism>
<evidence type="ECO:0000313" key="3">
    <source>
        <dbReference type="Proteomes" id="UP000016932"/>
    </source>
</evidence>
<dbReference type="Proteomes" id="UP000016932">
    <property type="component" value="Unassembled WGS sequence"/>
</dbReference>
<proteinExistence type="predicted"/>
<dbReference type="HOGENOM" id="CLU_804414_0_0_1"/>
<dbReference type="OrthoDB" id="10471591at2759"/>
<keyword evidence="3" id="KW-1185">Reference proteome</keyword>
<dbReference type="AlphaFoldDB" id="M2ZFP6"/>
<name>M2ZFP6_PSEFD</name>
<dbReference type="EMBL" id="KB446564">
    <property type="protein sequence ID" value="EME77969.1"/>
    <property type="molecule type" value="Genomic_DNA"/>
</dbReference>
<dbReference type="GeneID" id="19335860"/>
<evidence type="ECO:0000256" key="1">
    <source>
        <dbReference type="SAM" id="MobiDB-lite"/>
    </source>
</evidence>
<reference evidence="2 3" key="1">
    <citation type="journal article" date="2012" name="PLoS Pathog.">
        <title>Diverse lifestyles and strategies of plant pathogenesis encoded in the genomes of eighteen Dothideomycetes fungi.</title>
        <authorList>
            <person name="Ohm R.A."/>
            <person name="Feau N."/>
            <person name="Henrissat B."/>
            <person name="Schoch C.L."/>
            <person name="Horwitz B.A."/>
            <person name="Barry K.W."/>
            <person name="Condon B.J."/>
            <person name="Copeland A.C."/>
            <person name="Dhillon B."/>
            <person name="Glaser F."/>
            <person name="Hesse C.N."/>
            <person name="Kosti I."/>
            <person name="LaButti K."/>
            <person name="Lindquist E.A."/>
            <person name="Lucas S."/>
            <person name="Salamov A.A."/>
            <person name="Bradshaw R.E."/>
            <person name="Ciuffetti L."/>
            <person name="Hamelin R.C."/>
            <person name="Kema G.H.J."/>
            <person name="Lawrence C."/>
            <person name="Scott J.A."/>
            <person name="Spatafora J.W."/>
            <person name="Turgeon B.G."/>
            <person name="de Wit P.J.G.M."/>
            <person name="Zhong S."/>
            <person name="Goodwin S.B."/>
            <person name="Grigoriev I.V."/>
        </authorList>
    </citation>
    <scope>NUCLEOTIDE SEQUENCE [LARGE SCALE GENOMIC DNA]</scope>
    <source>
        <strain evidence="2 3">CIRAD86</strain>
    </source>
</reference>
<dbReference type="KEGG" id="pfj:MYCFIDRAFT_200336"/>
<feature type="compositionally biased region" description="Polar residues" evidence="1">
    <location>
        <begin position="291"/>
        <end position="306"/>
    </location>
</feature>
<dbReference type="VEuPathDB" id="FungiDB:MYCFIDRAFT_200336"/>
<sequence length="345" mass="39195">MKLKNQGPVGVRSQHVQIIKEIARNLGTPGGPLDLIPPCLRSIRKYVNEPYFDEDSKNWALIILRLLKQISALLSSNITIRDIQSHIQAAYEAHNLDRETRVFEYEILLQAYGSLSVLAAASLSFDDSRSLESLLDAPFVELLKQTVGNNFRFINRGYVVTKESPSYAQLHAWALKIRELLQETDWNVERARELIQRTIQESGQAALSISLLERAKIIAVEEKTRRDLIFSARLWHELESPDPDNATWLNHLEGEELDANTTQNAESGNDAIDVRSPPTEDIMMAAGSDETAPTQDFVEQSAPSTRGTKRSNEYDTEDTSQEDRMPKRQRLAPTSSRRERRKGRR</sequence>
<dbReference type="RefSeq" id="XP_007931700.1">
    <property type="nucleotide sequence ID" value="XM_007933509.1"/>
</dbReference>
<accession>M2ZFP6</accession>
<protein>
    <submittedName>
        <fullName evidence="2">Uncharacterized protein</fullName>
    </submittedName>
</protein>
<evidence type="ECO:0000313" key="2">
    <source>
        <dbReference type="EMBL" id="EME77969.1"/>
    </source>
</evidence>